<keyword evidence="3 8" id="KW-0808">Transferase</keyword>
<keyword evidence="9" id="KW-0175">Coiled coil</keyword>
<dbReference type="EMBL" id="DTFF01000022">
    <property type="protein sequence ID" value="HGI87266.1"/>
    <property type="molecule type" value="Genomic_DNA"/>
</dbReference>
<evidence type="ECO:0000256" key="8">
    <source>
        <dbReference type="HAMAP-Rule" id="MF_00411"/>
    </source>
</evidence>
<comment type="caution">
    <text evidence="11">The sequence shown here is derived from an EMBL/GenBank/DDBJ whole genome shotgun (WGS) entry which is preliminary data.</text>
</comment>
<name>A0A7C4FFU3_9CREN</name>
<feature type="domain" description="RNA polymerase Rpb1" evidence="10">
    <location>
        <begin position="22"/>
        <end position="340"/>
    </location>
</feature>
<reference evidence="11" key="1">
    <citation type="journal article" date="2020" name="mSystems">
        <title>Genome- and Community-Level Interaction Insights into Carbon Utilization and Element Cycling Functions of Hydrothermarchaeota in Hydrothermal Sediment.</title>
        <authorList>
            <person name="Zhou Z."/>
            <person name="Liu Y."/>
            <person name="Xu W."/>
            <person name="Pan J."/>
            <person name="Luo Z.H."/>
            <person name="Li M."/>
        </authorList>
    </citation>
    <scope>NUCLEOTIDE SEQUENCE [LARGE SCALE GENOMIC DNA]</scope>
    <source>
        <strain evidence="11">SpSt-732</strain>
    </source>
</reference>
<evidence type="ECO:0000256" key="1">
    <source>
        <dbReference type="ARBA" id="ARBA00022478"/>
    </source>
</evidence>
<evidence type="ECO:0000259" key="10">
    <source>
        <dbReference type="Pfam" id="PF04998"/>
    </source>
</evidence>
<dbReference type="GO" id="GO:0003899">
    <property type="term" value="F:DNA-directed RNA polymerase activity"/>
    <property type="evidence" value="ECO:0007669"/>
    <property type="project" value="UniProtKB-UniRule"/>
</dbReference>
<keyword evidence="4 8" id="KW-0548">Nucleotidyltransferase</keyword>
<dbReference type="InterPro" id="IPR012757">
    <property type="entry name" value="RPO1C"/>
</dbReference>
<evidence type="ECO:0000256" key="5">
    <source>
        <dbReference type="ARBA" id="ARBA00023125"/>
    </source>
</evidence>
<dbReference type="GO" id="GO:0000428">
    <property type="term" value="C:DNA-directed RNA polymerase complex"/>
    <property type="evidence" value="ECO:0007669"/>
    <property type="project" value="UniProtKB-KW"/>
</dbReference>
<comment type="similarity">
    <text evidence="8">Belongs to the RNA polymerase beta' chain family.</text>
</comment>
<evidence type="ECO:0000313" key="11">
    <source>
        <dbReference type="EMBL" id="HGI87266.1"/>
    </source>
</evidence>
<dbReference type="GO" id="GO:0003677">
    <property type="term" value="F:DNA binding"/>
    <property type="evidence" value="ECO:0007669"/>
    <property type="project" value="UniProtKB-UniRule"/>
</dbReference>
<comment type="function">
    <text evidence="8">DNA-dependent RNA polymerase (RNAP) catalyzes the transcription of DNA into RNA using the four ribonucleoside triphosphates as substrates. Forms part of the jaw domain.</text>
</comment>
<dbReference type="GO" id="GO:0005737">
    <property type="term" value="C:cytoplasm"/>
    <property type="evidence" value="ECO:0007669"/>
    <property type="project" value="UniProtKB-SubCell"/>
</dbReference>
<evidence type="ECO:0000256" key="7">
    <source>
        <dbReference type="ARBA" id="ARBA00048552"/>
    </source>
</evidence>
<protein>
    <recommendedName>
        <fullName evidence="8">DNA-directed RNA polymerase subunit Rpo1C</fullName>
        <ecNumber evidence="8">2.7.7.6</ecNumber>
    </recommendedName>
    <alternativeName>
        <fullName evidence="8">DNA-directed RNA polymerase subunit A''</fullName>
    </alternativeName>
</protein>
<dbReference type="SUPFAM" id="SSF64484">
    <property type="entry name" value="beta and beta-prime subunits of DNA dependent RNA-polymerase"/>
    <property type="match status" value="1"/>
</dbReference>
<dbReference type="Gene3D" id="1.10.150.390">
    <property type="match status" value="1"/>
</dbReference>
<sequence>MASPSPHTGAEAFESVIESKLAGKLPRNVVEELKSALAKYKLTEEQLEKIVSEVEKELESNVVDPGEPVGMVAAQSIGEPSTQMTLRTFHYAGVRELNVTLGLPRLIELVDAKKTPSTPLTYVYLKPEYRSSREKAIEVARKLELTKVINVTLRIDVDFLNNTIVVILDKDMLEDKGISVDDVVNVLQKAVKKANVIQSSEDPYEVIVQFEEALDPTKVERIREKILQTKIKGVKGISKVIIQRREDEYVLVCEGSNLAELMQIEEIDYRRLRTNNIKEVEAVLGIEAARALLIEEVMNVLEEQGLEVDIRHVMLVADMMTRTGVVKAIGRHGVMASKESPLAKAAFEITVKNLVDAAVRGEVDKLLGVTESVIVGNYIPIGTAKVGVIFNPHIKE</sequence>
<dbReference type="Pfam" id="PF04998">
    <property type="entry name" value="RNA_pol_Rpb1_5"/>
    <property type="match status" value="1"/>
</dbReference>
<accession>A0A7C4FFU3</accession>
<dbReference type="CDD" id="cd06528">
    <property type="entry name" value="RNAP_A"/>
    <property type="match status" value="1"/>
</dbReference>
<dbReference type="PANTHER" id="PTHR19376">
    <property type="entry name" value="DNA-DIRECTED RNA POLYMERASE"/>
    <property type="match status" value="1"/>
</dbReference>
<comment type="subcellular location">
    <subcellularLocation>
        <location evidence="8">Cytoplasm</location>
    </subcellularLocation>
</comment>
<organism evidence="11">
    <name type="scientific">Ignisphaera aggregans</name>
    <dbReference type="NCBI Taxonomy" id="334771"/>
    <lineage>
        <taxon>Archaea</taxon>
        <taxon>Thermoproteota</taxon>
        <taxon>Thermoprotei</taxon>
        <taxon>Desulfurococcales</taxon>
        <taxon>Desulfurococcaceae</taxon>
        <taxon>Ignisphaera</taxon>
    </lineage>
</organism>
<dbReference type="InterPro" id="IPR007081">
    <property type="entry name" value="RNA_pol_Rpb1_5"/>
</dbReference>
<dbReference type="AlphaFoldDB" id="A0A7C4FFU3"/>
<keyword evidence="5 8" id="KW-0238">DNA-binding</keyword>
<keyword evidence="6 8" id="KW-0804">Transcription</keyword>
<evidence type="ECO:0000256" key="9">
    <source>
        <dbReference type="SAM" id="Coils"/>
    </source>
</evidence>
<dbReference type="NCBIfam" id="TIGR02389">
    <property type="entry name" value="RNA_pol_rpoA2"/>
    <property type="match status" value="1"/>
</dbReference>
<dbReference type="PANTHER" id="PTHR19376:SF32">
    <property type="entry name" value="DNA-DIRECTED RNA POLYMERASE III SUBUNIT RPC1"/>
    <property type="match status" value="1"/>
</dbReference>
<evidence type="ECO:0000256" key="2">
    <source>
        <dbReference type="ARBA" id="ARBA00022490"/>
    </source>
</evidence>
<evidence type="ECO:0000256" key="4">
    <source>
        <dbReference type="ARBA" id="ARBA00022695"/>
    </source>
</evidence>
<dbReference type="EC" id="2.7.7.6" evidence="8"/>
<evidence type="ECO:0000256" key="6">
    <source>
        <dbReference type="ARBA" id="ARBA00023163"/>
    </source>
</evidence>
<dbReference type="InterPro" id="IPR045867">
    <property type="entry name" value="DNA-dir_RpoC_beta_prime"/>
</dbReference>
<comment type="catalytic activity">
    <reaction evidence="7 8">
        <text>RNA(n) + a ribonucleoside 5'-triphosphate = RNA(n+1) + diphosphate</text>
        <dbReference type="Rhea" id="RHEA:21248"/>
        <dbReference type="Rhea" id="RHEA-COMP:14527"/>
        <dbReference type="Rhea" id="RHEA-COMP:17342"/>
        <dbReference type="ChEBI" id="CHEBI:33019"/>
        <dbReference type="ChEBI" id="CHEBI:61557"/>
        <dbReference type="ChEBI" id="CHEBI:140395"/>
        <dbReference type="EC" id="2.7.7.6"/>
    </reaction>
</comment>
<keyword evidence="1 8" id="KW-0240">DNA-directed RNA polymerase</keyword>
<comment type="subunit">
    <text evidence="8">Part of the RNA polymerase complex.</text>
</comment>
<evidence type="ECO:0000256" key="3">
    <source>
        <dbReference type="ARBA" id="ARBA00022679"/>
    </source>
</evidence>
<feature type="coiled-coil region" evidence="9">
    <location>
        <begin position="30"/>
        <end position="57"/>
    </location>
</feature>
<gene>
    <name evidence="8 11" type="primary">rpoA2</name>
    <name evidence="8" type="synonym">rpo1C</name>
    <name evidence="11" type="ORF">ENV14_02550</name>
</gene>
<dbReference type="HAMAP" id="MF_00411">
    <property type="entry name" value="RNApol_arch_Rpo1C"/>
    <property type="match status" value="1"/>
</dbReference>
<proteinExistence type="inferred from homology"/>
<dbReference type="GO" id="GO:0006351">
    <property type="term" value="P:DNA-templated transcription"/>
    <property type="evidence" value="ECO:0007669"/>
    <property type="project" value="UniProtKB-UniRule"/>
</dbReference>
<keyword evidence="2 8" id="KW-0963">Cytoplasm</keyword>